<keyword evidence="4 6" id="KW-0547">Nucleotide-binding</keyword>
<comment type="caution">
    <text evidence="8">The sequence shown here is derived from an EMBL/GenBank/DDBJ whole genome shotgun (WGS) entry which is preliminary data.</text>
</comment>
<dbReference type="PANTHER" id="PTHR12213:SF0">
    <property type="entry name" value="CORRINOID ADENOSYLTRANSFERASE MMAB"/>
    <property type="match status" value="1"/>
</dbReference>
<protein>
    <recommendedName>
        <fullName evidence="6">Corrinoid adenosyltransferase</fullName>
        <ecNumber evidence="6">2.5.1.17</ecNumber>
    </recommendedName>
    <alternativeName>
        <fullName evidence="6">Cob(II)alamin adenosyltransferase</fullName>
    </alternativeName>
    <alternativeName>
        <fullName evidence="6">Cob(II)yrinic acid a,c-diamide adenosyltransferase</fullName>
    </alternativeName>
    <alternativeName>
        <fullName evidence="6">Cobinamide/cobalamin adenosyltransferase</fullName>
    </alternativeName>
</protein>
<dbReference type="InterPro" id="IPR016030">
    <property type="entry name" value="CblAdoTrfase-like"/>
</dbReference>
<dbReference type="GO" id="GO:0005524">
    <property type="term" value="F:ATP binding"/>
    <property type="evidence" value="ECO:0007669"/>
    <property type="project" value="UniProtKB-UniRule"/>
</dbReference>
<dbReference type="InterPro" id="IPR036451">
    <property type="entry name" value="CblAdoTrfase-like_sf"/>
</dbReference>
<evidence type="ECO:0000256" key="1">
    <source>
        <dbReference type="ARBA" id="ARBA00007487"/>
    </source>
</evidence>
<dbReference type="STRING" id="29489.VL01_04485"/>
<dbReference type="InterPro" id="IPR029499">
    <property type="entry name" value="PduO-typ"/>
</dbReference>
<comment type="catalytic activity">
    <reaction evidence="6">
        <text>2 cob(II)alamin + reduced [electron-transfer flavoprotein] + 2 ATP = 2 adenosylcob(III)alamin + 2 triphosphate + oxidized [electron-transfer flavoprotein] + 3 H(+)</text>
        <dbReference type="Rhea" id="RHEA:28671"/>
        <dbReference type="Rhea" id="RHEA-COMP:10685"/>
        <dbReference type="Rhea" id="RHEA-COMP:10686"/>
        <dbReference type="ChEBI" id="CHEBI:15378"/>
        <dbReference type="ChEBI" id="CHEBI:16304"/>
        <dbReference type="ChEBI" id="CHEBI:18036"/>
        <dbReference type="ChEBI" id="CHEBI:18408"/>
        <dbReference type="ChEBI" id="CHEBI:30616"/>
        <dbReference type="ChEBI" id="CHEBI:57692"/>
        <dbReference type="ChEBI" id="CHEBI:58307"/>
        <dbReference type="EC" id="2.5.1.17"/>
    </reaction>
</comment>
<proteinExistence type="inferred from homology"/>
<keyword evidence="6" id="KW-0169">Cobalamin biosynthesis</keyword>
<organism evidence="8 9">
    <name type="scientific">Aeromonas enteropelogenes</name>
    <name type="common">Aeromonas trota</name>
    <dbReference type="NCBI Taxonomy" id="29489"/>
    <lineage>
        <taxon>Bacteria</taxon>
        <taxon>Pseudomonadati</taxon>
        <taxon>Pseudomonadota</taxon>
        <taxon>Gammaproteobacteria</taxon>
        <taxon>Aeromonadales</taxon>
        <taxon>Aeromonadaceae</taxon>
        <taxon>Aeromonas</taxon>
    </lineage>
</organism>
<dbReference type="EC" id="2.5.1.17" evidence="6"/>
<evidence type="ECO:0000256" key="2">
    <source>
        <dbReference type="ARBA" id="ARBA00011233"/>
    </source>
</evidence>
<name>A0A175VLS7_AEREN</name>
<dbReference type="EMBL" id="JMGO02000002">
    <property type="protein sequence ID" value="KXU81228.1"/>
    <property type="molecule type" value="Genomic_DNA"/>
</dbReference>
<evidence type="ECO:0000313" key="9">
    <source>
        <dbReference type="Proteomes" id="UP000078435"/>
    </source>
</evidence>
<dbReference type="AlphaFoldDB" id="A0A175VLS7"/>
<keyword evidence="5 6" id="KW-0067">ATP-binding</keyword>
<evidence type="ECO:0000313" key="8">
    <source>
        <dbReference type="EMBL" id="KXU81228.1"/>
    </source>
</evidence>
<dbReference type="RefSeq" id="WP_061475385.1">
    <property type="nucleotide sequence ID" value="NZ_AP027939.1"/>
</dbReference>
<comment type="similarity">
    <text evidence="1 6">Belongs to the Cob(I)alamin adenosyltransferase family.</text>
</comment>
<dbReference type="Gene3D" id="1.20.1200.10">
    <property type="entry name" value="Cobalamin adenosyltransferase-like"/>
    <property type="match status" value="1"/>
</dbReference>
<evidence type="ECO:0000256" key="3">
    <source>
        <dbReference type="ARBA" id="ARBA00022679"/>
    </source>
</evidence>
<comment type="pathway">
    <text evidence="6">Cofactor biosynthesis; adenosylcobalamin biosynthesis; adenosylcobalamin from cob(II)yrinate a,c-diamide: step 2/7.</text>
</comment>
<evidence type="ECO:0000256" key="4">
    <source>
        <dbReference type="ARBA" id="ARBA00022741"/>
    </source>
</evidence>
<dbReference type="Pfam" id="PF01923">
    <property type="entry name" value="Cob_adeno_trans"/>
    <property type="match status" value="1"/>
</dbReference>
<accession>A0A175VLS7</accession>
<dbReference type="Proteomes" id="UP000078435">
    <property type="component" value="Unassembled WGS sequence"/>
</dbReference>
<comment type="catalytic activity">
    <reaction evidence="6">
        <text>2 cob(II)yrinate a,c diamide + reduced [electron-transfer flavoprotein] + 2 ATP = 2 adenosylcob(III)yrinate a,c-diamide + 2 triphosphate + oxidized [electron-transfer flavoprotein] + 3 H(+)</text>
        <dbReference type="Rhea" id="RHEA:11528"/>
        <dbReference type="Rhea" id="RHEA-COMP:10685"/>
        <dbReference type="Rhea" id="RHEA-COMP:10686"/>
        <dbReference type="ChEBI" id="CHEBI:15378"/>
        <dbReference type="ChEBI" id="CHEBI:18036"/>
        <dbReference type="ChEBI" id="CHEBI:30616"/>
        <dbReference type="ChEBI" id="CHEBI:57692"/>
        <dbReference type="ChEBI" id="CHEBI:58307"/>
        <dbReference type="ChEBI" id="CHEBI:58503"/>
        <dbReference type="ChEBI" id="CHEBI:58537"/>
        <dbReference type="EC" id="2.5.1.17"/>
    </reaction>
</comment>
<dbReference type="NCBIfam" id="TIGR00636">
    <property type="entry name" value="PduO_Nterm"/>
    <property type="match status" value="1"/>
</dbReference>
<reference evidence="8 9" key="1">
    <citation type="submission" date="2016-02" db="EMBL/GenBank/DDBJ databases">
        <title>Draft genome sequence of Aeromonas trota strain 1999lcr isolated from cerebrospinal fluid (CSF).</title>
        <authorList>
            <person name="Dallagassa C.B."/>
            <person name="Prediger K.C."/>
            <person name="Weiss V.A."/>
            <person name="Assis F.E."/>
            <person name="Baura V."/>
            <person name="Cruz L.M."/>
            <person name="Souza E.M."/>
            <person name="Pedrosa F.O."/>
            <person name="Fadel-Picheth C.M."/>
        </authorList>
    </citation>
    <scope>NUCLEOTIDE SEQUENCE [LARGE SCALE GENOMIC DNA]</scope>
    <source>
        <strain evidence="8 9">1999lcr</strain>
    </source>
</reference>
<evidence type="ECO:0000256" key="6">
    <source>
        <dbReference type="RuleBase" id="RU366026"/>
    </source>
</evidence>
<dbReference type="GO" id="GO:0009236">
    <property type="term" value="P:cobalamin biosynthetic process"/>
    <property type="evidence" value="ECO:0007669"/>
    <property type="project" value="UniProtKB-UniRule"/>
</dbReference>
<evidence type="ECO:0000259" key="7">
    <source>
        <dbReference type="Pfam" id="PF01923"/>
    </source>
</evidence>
<dbReference type="UniPathway" id="UPA00148">
    <property type="reaction ID" value="UER00233"/>
</dbReference>
<dbReference type="FunFam" id="1.20.1200.10:FF:000001">
    <property type="entry name" value="Cob(I)yrinic acid a,c-diamide adenosyltransferase"/>
    <property type="match status" value="1"/>
</dbReference>
<dbReference type="SUPFAM" id="SSF89028">
    <property type="entry name" value="Cobalamin adenosyltransferase-like"/>
    <property type="match status" value="1"/>
</dbReference>
<feature type="domain" description="Cobalamin adenosyltransferase-like" evidence="7">
    <location>
        <begin position="3"/>
        <end position="169"/>
    </location>
</feature>
<comment type="subunit">
    <text evidence="2">Homotrimer.</text>
</comment>
<dbReference type="OrthoDB" id="9778896at2"/>
<dbReference type="PANTHER" id="PTHR12213">
    <property type="entry name" value="CORRINOID ADENOSYLTRANSFERASE"/>
    <property type="match status" value="1"/>
</dbReference>
<sequence length="191" mass="21539">MRIYTRQGDKGMTRLADGVRLAKDHLRVETYGYIDELNSHIGVLICEVSAQETALLADLQLLQQELFDLGGELAFSSAAQNAAIWQVNAAWTARLEQQIDAYSEQLTPLRQFILPGGSRAAAQAHVVRTLVRHCERLLLTLSKEEAINPEILPYLNRMSDWFFTIARYLLSREGKGEVVWLKAADRQPSNV</sequence>
<keyword evidence="3 6" id="KW-0808">Transferase</keyword>
<evidence type="ECO:0000256" key="5">
    <source>
        <dbReference type="ARBA" id="ARBA00022840"/>
    </source>
</evidence>
<gene>
    <name evidence="8" type="ORF">LCR_05815</name>
</gene>
<dbReference type="GO" id="GO:0008817">
    <property type="term" value="F:corrinoid adenosyltransferase activity"/>
    <property type="evidence" value="ECO:0007669"/>
    <property type="project" value="UniProtKB-UniRule"/>
</dbReference>